<dbReference type="OrthoDB" id="6366276at2"/>
<gene>
    <name evidence="2" type="ORF">ADIMK_0610</name>
</gene>
<evidence type="ECO:0000313" key="3">
    <source>
        <dbReference type="Proteomes" id="UP000028252"/>
    </source>
</evidence>
<evidence type="ECO:0008006" key="4">
    <source>
        <dbReference type="Google" id="ProtNLM"/>
    </source>
</evidence>
<keyword evidence="1" id="KW-1133">Transmembrane helix</keyword>
<dbReference type="eggNOG" id="ENOG5032TBM">
    <property type="taxonomic scope" value="Bacteria"/>
</dbReference>
<feature type="transmembrane region" description="Helical" evidence="1">
    <location>
        <begin position="58"/>
        <end position="76"/>
    </location>
</feature>
<name>A0A081G2A3_9GAMM</name>
<dbReference type="RefSeq" id="WP_036183469.1">
    <property type="nucleotide sequence ID" value="NZ_JMQN01000013.1"/>
</dbReference>
<dbReference type="PATRIC" id="fig|1232683.4.peg.602"/>
<feature type="transmembrane region" description="Helical" evidence="1">
    <location>
        <begin position="113"/>
        <end position="137"/>
    </location>
</feature>
<dbReference type="Pfam" id="PF06790">
    <property type="entry name" value="UPF0259"/>
    <property type="match status" value="1"/>
</dbReference>
<evidence type="ECO:0000256" key="1">
    <source>
        <dbReference type="SAM" id="Phobius"/>
    </source>
</evidence>
<keyword evidence="1" id="KW-0472">Membrane</keyword>
<feature type="transmembrane region" description="Helical" evidence="1">
    <location>
        <begin position="158"/>
        <end position="176"/>
    </location>
</feature>
<evidence type="ECO:0000313" key="2">
    <source>
        <dbReference type="EMBL" id="KEA64908.1"/>
    </source>
</evidence>
<organism evidence="2 3">
    <name type="scientific">Marinobacterium lacunae</name>
    <dbReference type="NCBI Taxonomy" id="1232683"/>
    <lineage>
        <taxon>Bacteria</taxon>
        <taxon>Pseudomonadati</taxon>
        <taxon>Pseudomonadota</taxon>
        <taxon>Gammaproteobacteria</taxon>
        <taxon>Oceanospirillales</taxon>
        <taxon>Oceanospirillaceae</taxon>
        <taxon>Marinobacterium</taxon>
    </lineage>
</organism>
<dbReference type="Proteomes" id="UP000028252">
    <property type="component" value="Unassembled WGS sequence"/>
</dbReference>
<protein>
    <recommendedName>
        <fullName evidence="4">Transmembrane protein</fullName>
    </recommendedName>
</protein>
<keyword evidence="1" id="KW-0812">Transmembrane</keyword>
<proteinExistence type="predicted"/>
<reference evidence="2 3" key="1">
    <citation type="submission" date="2014-04" db="EMBL/GenBank/DDBJ databases">
        <title>Marinobacterium kochiensis sp. nov., isolated from sediment sample collected from Kochi backwaters in Kerala, India.</title>
        <authorList>
            <person name="Singh A."/>
            <person name="Pinnaka A.K."/>
        </authorList>
    </citation>
    <scope>NUCLEOTIDE SEQUENCE [LARGE SCALE GENOMIC DNA]</scope>
    <source>
        <strain evidence="2 3">AK27</strain>
    </source>
</reference>
<dbReference type="AlphaFoldDB" id="A0A081G2A3"/>
<sequence length="222" mass="24801">MAFDYLRQSLFFFRQHLLSLAAIQLPFLILLAIANYLLLGDLNDTSDPNLQMNTGLASLIRLALLPLYLGGTIIYLQSVIDNKPIHPLTAVLSSLSCWGRLLLTYILNALAVSLGLMLLIIPGVYFGVRFSVADYACVLERRSPIDAMRQSWEMTPEYFWVLLQGLALLMGLLFLANLSVTRLLGDSSLLVTASSVLFDFLSVLVTIYGFRIYCVIRADQRS</sequence>
<dbReference type="STRING" id="1232683.ADIMK_0610"/>
<comment type="caution">
    <text evidence="2">The sequence shown here is derived from an EMBL/GenBank/DDBJ whole genome shotgun (WGS) entry which is preliminary data.</text>
</comment>
<feature type="transmembrane region" description="Helical" evidence="1">
    <location>
        <begin position="196"/>
        <end position="216"/>
    </location>
</feature>
<dbReference type="EMBL" id="JMQN01000013">
    <property type="protein sequence ID" value="KEA64908.1"/>
    <property type="molecule type" value="Genomic_DNA"/>
</dbReference>
<feature type="transmembrane region" description="Helical" evidence="1">
    <location>
        <begin position="17"/>
        <end position="38"/>
    </location>
</feature>
<accession>A0A081G2A3</accession>
<keyword evidence="3" id="KW-1185">Reference proteome</keyword>